<dbReference type="InterPro" id="IPR000742">
    <property type="entry name" value="EGF"/>
</dbReference>
<dbReference type="SMART" id="SM00327">
    <property type="entry name" value="VWA"/>
    <property type="match status" value="2"/>
</dbReference>
<dbReference type="CDD" id="cd00054">
    <property type="entry name" value="EGF_CA"/>
    <property type="match status" value="1"/>
</dbReference>
<proteinExistence type="predicted"/>
<evidence type="ECO:0000313" key="4">
    <source>
        <dbReference type="Proteomes" id="UP000694844"/>
    </source>
</evidence>
<dbReference type="PANTHER" id="PTHR24020">
    <property type="entry name" value="COLLAGEN ALPHA"/>
    <property type="match status" value="1"/>
</dbReference>
<organism evidence="4 5">
    <name type="scientific">Crassostrea virginica</name>
    <name type="common">Eastern oyster</name>
    <dbReference type="NCBI Taxonomy" id="6565"/>
    <lineage>
        <taxon>Eukaryota</taxon>
        <taxon>Metazoa</taxon>
        <taxon>Spiralia</taxon>
        <taxon>Lophotrochozoa</taxon>
        <taxon>Mollusca</taxon>
        <taxon>Bivalvia</taxon>
        <taxon>Autobranchia</taxon>
        <taxon>Pteriomorphia</taxon>
        <taxon>Ostreida</taxon>
        <taxon>Ostreoidea</taxon>
        <taxon>Ostreidae</taxon>
        <taxon>Crassostrea</taxon>
    </lineage>
</organism>
<dbReference type="PROSITE" id="PS50026">
    <property type="entry name" value="EGF_3"/>
    <property type="match status" value="1"/>
</dbReference>
<gene>
    <name evidence="5" type="primary">LOC111135465</name>
</gene>
<keyword evidence="4" id="KW-1185">Reference proteome</keyword>
<protein>
    <submittedName>
        <fullName evidence="5">Collagen alpha-5(VI) chain-like</fullName>
    </submittedName>
</protein>
<evidence type="ECO:0000259" key="2">
    <source>
        <dbReference type="PROSITE" id="PS50026"/>
    </source>
</evidence>
<evidence type="ECO:0000259" key="3">
    <source>
        <dbReference type="PROSITE" id="PS50234"/>
    </source>
</evidence>
<dbReference type="PRINTS" id="PR00453">
    <property type="entry name" value="VWFADOMAIN"/>
</dbReference>
<reference evidence="5" key="1">
    <citation type="submission" date="2025-08" db="UniProtKB">
        <authorList>
            <consortium name="RefSeq"/>
        </authorList>
    </citation>
    <scope>IDENTIFICATION</scope>
    <source>
        <tissue evidence="5">Whole sample</tissue>
    </source>
</reference>
<dbReference type="PROSITE" id="PS50234">
    <property type="entry name" value="VWFA"/>
    <property type="match status" value="2"/>
</dbReference>
<dbReference type="AlphaFoldDB" id="A0A8B8EMX5"/>
<dbReference type="PROSITE" id="PS01186">
    <property type="entry name" value="EGF_2"/>
    <property type="match status" value="1"/>
</dbReference>
<feature type="domain" description="VWFA" evidence="3">
    <location>
        <begin position="351"/>
        <end position="485"/>
    </location>
</feature>
<dbReference type="Pfam" id="PF00008">
    <property type="entry name" value="EGF"/>
    <property type="match status" value="1"/>
</dbReference>
<feature type="domain" description="EGF-like" evidence="2">
    <location>
        <begin position="114"/>
        <end position="152"/>
    </location>
</feature>
<comment type="caution">
    <text evidence="1">Lacks conserved residue(s) required for the propagation of feature annotation.</text>
</comment>
<dbReference type="Gene3D" id="2.10.25.10">
    <property type="entry name" value="Laminin"/>
    <property type="match status" value="1"/>
</dbReference>
<dbReference type="InterPro" id="IPR036465">
    <property type="entry name" value="vWFA_dom_sf"/>
</dbReference>
<dbReference type="InterPro" id="IPR050525">
    <property type="entry name" value="ECM_Assembly_Org"/>
</dbReference>
<evidence type="ECO:0000256" key="1">
    <source>
        <dbReference type="PROSITE-ProRule" id="PRU00076"/>
    </source>
</evidence>
<sequence length="533" mass="59127">MAMLTDLGKILMFISLSWSNVKCHQMHQMLKNSDKIPGEISYSEASSFLHVSKRSVIDFCVDISQEYIYENNKEVCQNSNEGVREIYCANRNCSNGLTCYLSVPCPGHYTTGCIADPCKSFPCQNGGSCSNTSDSKVKCTCLPGYYEPEYCNLDCYPGPADIVFIVDVSESAFVNKSMEYVKHFTQNMPIGPDDIRVGLITFSWTAKIEFGLEDYLGNTTLQEGLDNVTIEGGGPTLLADALKLADTVMSQASIGRPSWMQRHVIVVSDGMFTDLYPALTQAFKMQVQGIRIMAAGVGSTVSHNNLLNICNRQVSDPTGVHSADNDDLLNTVRKGTTHPDCKNCMQRTDSDVVFLLDNSYSTKSIGYITEIMRYIVSNLQLEQNNTQVAMFIHNTNTIIKFPFDNGFSKDSLKSAMSKVSLEGDNSSLSSALQYMHLNGFSTSIGARQNSRKIVIANINSVITDIDAVATVLRSLLSEEIRVFLVMTEYTPSADVRTLIKSLPQPVYLLYVPTSEYFVSLRVIDKDTIYYECT</sequence>
<feature type="domain" description="VWFA" evidence="3">
    <location>
        <begin position="161"/>
        <end position="336"/>
    </location>
</feature>
<accession>A0A8B8EMX5</accession>
<dbReference type="KEGG" id="cvn:111135465"/>
<dbReference type="InterPro" id="IPR002035">
    <property type="entry name" value="VWF_A"/>
</dbReference>
<dbReference type="PANTHER" id="PTHR24020:SF84">
    <property type="entry name" value="VWFA DOMAIN-CONTAINING PROTEIN"/>
    <property type="match status" value="1"/>
</dbReference>
<dbReference type="Proteomes" id="UP000694844">
    <property type="component" value="Chromosome 5"/>
</dbReference>
<dbReference type="Gene3D" id="3.40.50.410">
    <property type="entry name" value="von Willebrand factor, type A domain"/>
    <property type="match status" value="2"/>
</dbReference>
<name>A0A8B8EMX5_CRAVI</name>
<keyword evidence="1" id="KW-0245">EGF-like domain</keyword>
<dbReference type="Pfam" id="PF00092">
    <property type="entry name" value="VWA"/>
    <property type="match status" value="2"/>
</dbReference>
<evidence type="ECO:0000313" key="5">
    <source>
        <dbReference type="RefSeq" id="XP_022341276.1"/>
    </source>
</evidence>
<dbReference type="RefSeq" id="XP_022341276.1">
    <property type="nucleotide sequence ID" value="XM_022485568.1"/>
</dbReference>
<dbReference type="OrthoDB" id="6055007at2759"/>
<dbReference type="SUPFAM" id="SSF53300">
    <property type="entry name" value="vWA-like"/>
    <property type="match status" value="2"/>
</dbReference>
<dbReference type="CDD" id="cd01450">
    <property type="entry name" value="vWFA_subfamily_ECM"/>
    <property type="match status" value="1"/>
</dbReference>
<dbReference type="GeneID" id="111135465"/>